<evidence type="ECO:0000259" key="1">
    <source>
        <dbReference type="PROSITE" id="PS50164"/>
    </source>
</evidence>
<dbReference type="NCBIfam" id="TIGR01453">
    <property type="entry name" value="grpIintron_endo"/>
    <property type="match status" value="1"/>
</dbReference>
<dbReference type="InterPro" id="IPR035901">
    <property type="entry name" value="GIY-YIG_endonuc_sf"/>
</dbReference>
<dbReference type="PROSITE" id="PS50164">
    <property type="entry name" value="GIY_YIG"/>
    <property type="match status" value="1"/>
</dbReference>
<dbReference type="SUPFAM" id="SSF82771">
    <property type="entry name" value="GIY-YIG endonuclease"/>
    <property type="match status" value="1"/>
</dbReference>
<sequence length="306" mass="35446">MKLQIQYSPSFYSCISFASKKTIDLCNKFIYKNSGIYTITNKINGHRYIGQSKNIYQRINSHKNLLRNHRHIYKNGQPSLLQKAWDKYGEENFEFKVLQFCSVTELNKNEQYWIDLYNTNRANGGMGYNLNNGGAGRKHNYSTVNGKIVVNNGSIQKFIYPNELTKYEENGYVHGILEKNKQKMINNREILYGENHPAWNKPWTQEHRDRIMEGVKKAQKEGKYNWKRKKQSEETKKKRIDTLKSKPVNKNSLKALEKIAKNKRKSVVQLDMDLNYIATYSGVNKASEITGASASGICQCCKGAFL</sequence>
<dbReference type="Gene3D" id="1.10.10.10">
    <property type="entry name" value="Winged helix-like DNA-binding domain superfamily/Winged helix DNA-binding domain"/>
    <property type="match status" value="1"/>
</dbReference>
<dbReference type="AlphaFoldDB" id="A0A414SKF9"/>
<accession>A0A414SKF9</accession>
<evidence type="ECO:0000313" key="3">
    <source>
        <dbReference type="Proteomes" id="UP000284220"/>
    </source>
</evidence>
<dbReference type="GO" id="GO:0004519">
    <property type="term" value="F:endonuclease activity"/>
    <property type="evidence" value="ECO:0007669"/>
    <property type="project" value="InterPro"/>
</dbReference>
<dbReference type="EMBL" id="QRHZ01000001">
    <property type="protein sequence ID" value="RHG20080.1"/>
    <property type="molecule type" value="Genomic_DNA"/>
</dbReference>
<dbReference type="CDD" id="cd10437">
    <property type="entry name" value="GIY-YIG_HE_I-TevI_like"/>
    <property type="match status" value="1"/>
</dbReference>
<feature type="domain" description="GIY-YIG" evidence="1">
    <location>
        <begin position="32"/>
        <end position="108"/>
    </location>
</feature>
<reference evidence="2 3" key="1">
    <citation type="submission" date="2018-08" db="EMBL/GenBank/DDBJ databases">
        <title>A genome reference for cultivated species of the human gut microbiota.</title>
        <authorList>
            <person name="Zou Y."/>
            <person name="Xue W."/>
            <person name="Luo G."/>
        </authorList>
    </citation>
    <scope>NUCLEOTIDE SEQUENCE [LARGE SCALE GENOMIC DNA]</scope>
    <source>
        <strain evidence="2 3">AM22-9LB</strain>
    </source>
</reference>
<dbReference type="SMART" id="SM00465">
    <property type="entry name" value="GIYc"/>
    <property type="match status" value="1"/>
</dbReference>
<evidence type="ECO:0000313" key="2">
    <source>
        <dbReference type="EMBL" id="RHG20080.1"/>
    </source>
</evidence>
<proteinExistence type="predicted"/>
<dbReference type="InterPro" id="IPR036388">
    <property type="entry name" value="WH-like_DNA-bd_sf"/>
</dbReference>
<comment type="caution">
    <text evidence="2">The sequence shown here is derived from an EMBL/GenBank/DDBJ whole genome shotgun (WGS) entry which is preliminary data.</text>
</comment>
<protein>
    <recommendedName>
        <fullName evidence="1">GIY-YIG domain-containing protein</fullName>
    </recommendedName>
</protein>
<dbReference type="InterPro" id="IPR006350">
    <property type="entry name" value="Intron_endoG1"/>
</dbReference>
<dbReference type="Gene3D" id="3.40.1440.10">
    <property type="entry name" value="GIY-YIG endonuclease"/>
    <property type="match status" value="1"/>
</dbReference>
<dbReference type="Proteomes" id="UP000284220">
    <property type="component" value="Unassembled WGS sequence"/>
</dbReference>
<organism evidence="2 3">
    <name type="scientific">Blautia obeum</name>
    <dbReference type="NCBI Taxonomy" id="40520"/>
    <lineage>
        <taxon>Bacteria</taxon>
        <taxon>Bacillati</taxon>
        <taxon>Bacillota</taxon>
        <taxon>Clostridia</taxon>
        <taxon>Lachnospirales</taxon>
        <taxon>Lachnospiraceae</taxon>
        <taxon>Blautia</taxon>
    </lineage>
</organism>
<name>A0A414SKF9_9FIRM</name>
<gene>
    <name evidence="2" type="ORF">DW272_02415</name>
</gene>
<dbReference type="Pfam" id="PF01541">
    <property type="entry name" value="GIY-YIG"/>
    <property type="match status" value="1"/>
</dbReference>
<dbReference type="InterPro" id="IPR000305">
    <property type="entry name" value="GIY-YIG_endonuc"/>
</dbReference>